<keyword evidence="1" id="KW-0732">Signal</keyword>
<dbReference type="Gene3D" id="3.30.1150.10">
    <property type="match status" value="1"/>
</dbReference>
<dbReference type="Pfam" id="PF03544">
    <property type="entry name" value="TonB_C"/>
    <property type="match status" value="1"/>
</dbReference>
<comment type="caution">
    <text evidence="3">The sequence shown here is derived from an EMBL/GenBank/DDBJ whole genome shotgun (WGS) entry which is preliminary data.</text>
</comment>
<reference evidence="3" key="2">
    <citation type="submission" date="2023-01" db="EMBL/GenBank/DDBJ databases">
        <title>Draft genome sequence of Algimonas porphyrae strain NBRC 108216.</title>
        <authorList>
            <person name="Sun Q."/>
            <person name="Mori K."/>
        </authorList>
    </citation>
    <scope>NUCLEOTIDE SEQUENCE</scope>
    <source>
        <strain evidence="3">NBRC 108216</strain>
    </source>
</reference>
<dbReference type="Proteomes" id="UP001161390">
    <property type="component" value="Unassembled WGS sequence"/>
</dbReference>
<evidence type="ECO:0000259" key="2">
    <source>
        <dbReference type="Pfam" id="PF03544"/>
    </source>
</evidence>
<protein>
    <recommendedName>
        <fullName evidence="2">TonB C-terminal domain-containing protein</fullName>
    </recommendedName>
</protein>
<keyword evidence="4" id="KW-1185">Reference proteome</keyword>
<organism evidence="3 4">
    <name type="scientific">Algimonas porphyrae</name>
    <dbReference type="NCBI Taxonomy" id="1128113"/>
    <lineage>
        <taxon>Bacteria</taxon>
        <taxon>Pseudomonadati</taxon>
        <taxon>Pseudomonadota</taxon>
        <taxon>Alphaproteobacteria</taxon>
        <taxon>Maricaulales</taxon>
        <taxon>Robiginitomaculaceae</taxon>
        <taxon>Algimonas</taxon>
    </lineage>
</organism>
<feature type="chain" id="PRO_5047087307" description="TonB C-terminal domain-containing protein" evidence="1">
    <location>
        <begin position="23"/>
        <end position="171"/>
    </location>
</feature>
<feature type="signal peptide" evidence="1">
    <location>
        <begin position="1"/>
        <end position="22"/>
    </location>
</feature>
<gene>
    <name evidence="3" type="ORF">GCM10007854_07360</name>
</gene>
<dbReference type="InterPro" id="IPR037682">
    <property type="entry name" value="TonB_C"/>
</dbReference>
<name>A0ABQ5UWX1_9PROT</name>
<reference evidence="3" key="1">
    <citation type="journal article" date="2014" name="Int. J. Syst. Evol. Microbiol.">
        <title>Complete genome of a new Firmicutes species belonging to the dominant human colonic microbiota ('Ruminococcus bicirculans') reveals two chromosomes and a selective capacity to utilize plant glucans.</title>
        <authorList>
            <consortium name="NISC Comparative Sequencing Program"/>
            <person name="Wegmann U."/>
            <person name="Louis P."/>
            <person name="Goesmann A."/>
            <person name="Henrissat B."/>
            <person name="Duncan S.H."/>
            <person name="Flint H.J."/>
        </authorList>
    </citation>
    <scope>NUCLEOTIDE SEQUENCE</scope>
    <source>
        <strain evidence="3">NBRC 108216</strain>
    </source>
</reference>
<proteinExistence type="predicted"/>
<dbReference type="SUPFAM" id="SSF74653">
    <property type="entry name" value="TolA/TonB C-terminal domain"/>
    <property type="match status" value="1"/>
</dbReference>
<evidence type="ECO:0000313" key="3">
    <source>
        <dbReference type="EMBL" id="GLQ19781.1"/>
    </source>
</evidence>
<evidence type="ECO:0000256" key="1">
    <source>
        <dbReference type="SAM" id="SignalP"/>
    </source>
</evidence>
<evidence type="ECO:0000313" key="4">
    <source>
        <dbReference type="Proteomes" id="UP001161390"/>
    </source>
</evidence>
<feature type="domain" description="TonB C-terminal" evidence="2">
    <location>
        <begin position="43"/>
        <end position="105"/>
    </location>
</feature>
<dbReference type="RefSeq" id="WP_284369720.1">
    <property type="nucleotide sequence ID" value="NZ_BSNJ01000001.1"/>
</dbReference>
<sequence length="171" mass="18363">MRTAIKIVGLMAVGLIASPQTAAAMPTADESWDQDATVEKRVPPKAFSSRESAYCCVSYTVSHKGKAVDVTTSYCTNNRFSLGAIRTVKRWTFQPATLQAQPVSRPGMTAIITSIATSRNGTPLPGGDGYVAKRDADATVPKAPDGFSERFSWQSTYFNDEPVCPVPDPPS</sequence>
<dbReference type="EMBL" id="BSNJ01000001">
    <property type="protein sequence ID" value="GLQ19781.1"/>
    <property type="molecule type" value="Genomic_DNA"/>
</dbReference>
<accession>A0ABQ5UWX1</accession>